<feature type="signal peptide" evidence="14">
    <location>
        <begin position="1"/>
        <end position="20"/>
    </location>
</feature>
<dbReference type="FunFam" id="2.60.40.60:FF:000002">
    <property type="entry name" value="Protocadherin alpha 2"/>
    <property type="match status" value="1"/>
</dbReference>
<evidence type="ECO:0000256" key="5">
    <source>
        <dbReference type="ARBA" id="ARBA00022729"/>
    </source>
</evidence>
<keyword evidence="8" id="KW-0130">Cell adhesion</keyword>
<dbReference type="InterPro" id="IPR050174">
    <property type="entry name" value="Protocadherin/Cadherin-CA"/>
</dbReference>
<evidence type="ECO:0000256" key="14">
    <source>
        <dbReference type="SAM" id="SignalP"/>
    </source>
</evidence>
<keyword evidence="17" id="KW-1185">Reference proteome</keyword>
<keyword evidence="7 12" id="KW-0106">Calcium</keyword>
<feature type="chain" id="PRO_5025506667" description="Cadherin domain-containing protein" evidence="14">
    <location>
        <begin position="21"/>
        <end position="782"/>
    </location>
</feature>
<feature type="domain" description="Cadherin" evidence="15">
    <location>
        <begin position="339"/>
        <end position="443"/>
    </location>
</feature>
<dbReference type="InterPro" id="IPR002126">
    <property type="entry name" value="Cadherin-like_dom"/>
</dbReference>
<feature type="domain" description="Cadherin" evidence="15">
    <location>
        <begin position="234"/>
        <end position="338"/>
    </location>
</feature>
<feature type="domain" description="Cadherin" evidence="15">
    <location>
        <begin position="125"/>
        <end position="233"/>
    </location>
</feature>
<dbReference type="GO" id="GO:0009653">
    <property type="term" value="P:anatomical structure morphogenesis"/>
    <property type="evidence" value="ECO:0007669"/>
    <property type="project" value="UniProtKB-ARBA"/>
</dbReference>
<proteinExistence type="predicted"/>
<dbReference type="PROSITE" id="PS00232">
    <property type="entry name" value="CADHERIN_1"/>
    <property type="match status" value="3"/>
</dbReference>
<dbReference type="FunFam" id="2.60.40.60:FF:000129">
    <property type="entry name" value="protocadherin alpha-C2 isoform X1"/>
    <property type="match status" value="1"/>
</dbReference>
<evidence type="ECO:0000256" key="1">
    <source>
        <dbReference type="ARBA" id="ARBA00003436"/>
    </source>
</evidence>
<dbReference type="Pfam" id="PF08266">
    <property type="entry name" value="Cadherin_2"/>
    <property type="match status" value="1"/>
</dbReference>
<keyword evidence="5 14" id="KW-0732">Signal</keyword>
<dbReference type="GO" id="GO:0005509">
    <property type="term" value="F:calcium ion binding"/>
    <property type="evidence" value="ECO:0007669"/>
    <property type="project" value="UniProtKB-UniRule"/>
</dbReference>
<dbReference type="PANTHER" id="PTHR24028">
    <property type="entry name" value="CADHERIN-87A"/>
    <property type="match status" value="1"/>
</dbReference>
<dbReference type="Gene3D" id="2.60.40.60">
    <property type="entry name" value="Cadherins"/>
    <property type="match status" value="6"/>
</dbReference>
<dbReference type="FunFam" id="2.60.40.60:FF:000001">
    <property type="entry name" value="Protocadherin alpha 2"/>
    <property type="match status" value="1"/>
</dbReference>
<sequence length="782" mass="86277">MALVRRSVLFLTLLVHIARGQVSYSIPEEMEKGSIVGNIAQDLGLDLQRLKSGKVRIYSRDSTEYIELNRNTGSLLSREKMDRESLCAKTTPCALHLQMIMENPMEFYTITIEITDINDNAPSFQRKEFRFEISESAAAGARFLLEGAVDADVGVNDLQSYSLKPTDNFVLELHSQSDGDKSVEMVLQRSLDREKKVVVTLLLTAFDGGDPQLSGTVQIDVTVLDANDNAPVFTQKVYKAILTENAAKGFKLTTVSATDADEGSNGHVTYYVASKDDIVRNMFIIDQHSGEVTLNGFVDFEKASHYQIDIQAKDQGGLSDSCKLIIDVLDINDNKPVISLLSMSNSVSEDSTPGTVVAMMKVDDTDSGVNGQIHCTINDNIPFALISSSSNFISLRIEQQLDRERDAEYNISVTCSDQGVPALSSSASLSLQISDVNDNAPVFEKSYYEACVVENNTPGLFIFTVKASDADWNQNARVSYILEDSTVNGVSVSSYVSVHPDSGLITAVRSFDYEQLKDFHFRVKAQDGGSLPLSSNATVKITIQDQNDNAPHVLYPVLTGASVVAEIVPRAADVGYLVTKVVAVDVDSGQNAWLSYKLQKATGRALFEVGLQNGEIRTVRQVTDKDAVKQKLTVVVEDKGQPSRSAVVSINVAVADSFPEVLSEFTDFTHEKQYNDSLTFYLILALTVVSLLFIVSIILIISVKIYRWRQNKLLYKSGANLPVIPYYPPVYADGTLQHVYNYELCGTTDSRMSDMKFVRPYSQNTLVSQSPINKNQSSKYER</sequence>
<reference evidence="16" key="2">
    <citation type="submission" date="2025-09" db="UniProtKB">
        <authorList>
            <consortium name="Ensembl"/>
        </authorList>
    </citation>
    <scope>IDENTIFICATION</scope>
</reference>
<evidence type="ECO:0000256" key="8">
    <source>
        <dbReference type="ARBA" id="ARBA00022889"/>
    </source>
</evidence>
<evidence type="ECO:0000256" key="13">
    <source>
        <dbReference type="SAM" id="Phobius"/>
    </source>
</evidence>
<dbReference type="InterPro" id="IPR020894">
    <property type="entry name" value="Cadherin_CS"/>
</dbReference>
<evidence type="ECO:0000256" key="9">
    <source>
        <dbReference type="ARBA" id="ARBA00022989"/>
    </source>
</evidence>
<dbReference type="FunFam" id="2.60.40.60:FF:000004">
    <property type="entry name" value="Protocadherin 1 gamma 2"/>
    <property type="match status" value="1"/>
</dbReference>
<dbReference type="Ensembl" id="ENSSRHT00000066046.1">
    <property type="protein sequence ID" value="ENSSRHP00000064267.1"/>
    <property type="gene ID" value="ENSSRHG00000032020.1"/>
</dbReference>
<dbReference type="FunFam" id="2.60.40.60:FF:000006">
    <property type="entry name" value="Protocadherin alpha 2"/>
    <property type="match status" value="1"/>
</dbReference>
<evidence type="ECO:0000256" key="10">
    <source>
        <dbReference type="ARBA" id="ARBA00023136"/>
    </source>
</evidence>
<dbReference type="InterPro" id="IPR015919">
    <property type="entry name" value="Cadherin-like_sf"/>
</dbReference>
<evidence type="ECO:0000313" key="16">
    <source>
        <dbReference type="Ensembl" id="ENSSRHP00000064267.1"/>
    </source>
</evidence>
<dbReference type="SUPFAM" id="SSF49313">
    <property type="entry name" value="Cadherin-like"/>
    <property type="match status" value="6"/>
</dbReference>
<dbReference type="PRINTS" id="PR00205">
    <property type="entry name" value="CADHERIN"/>
</dbReference>
<feature type="domain" description="Cadherin" evidence="15">
    <location>
        <begin position="18"/>
        <end position="124"/>
    </location>
</feature>
<evidence type="ECO:0000256" key="12">
    <source>
        <dbReference type="PROSITE-ProRule" id="PRU00043"/>
    </source>
</evidence>
<dbReference type="FunFam" id="2.60.40.60:FF:000007">
    <property type="entry name" value="Protocadherin alpha 2"/>
    <property type="match status" value="1"/>
</dbReference>
<organism evidence="16 17">
    <name type="scientific">Sinocyclocheilus rhinocerous</name>
    <dbReference type="NCBI Taxonomy" id="307959"/>
    <lineage>
        <taxon>Eukaryota</taxon>
        <taxon>Metazoa</taxon>
        <taxon>Chordata</taxon>
        <taxon>Craniata</taxon>
        <taxon>Vertebrata</taxon>
        <taxon>Euteleostomi</taxon>
        <taxon>Actinopterygii</taxon>
        <taxon>Neopterygii</taxon>
        <taxon>Teleostei</taxon>
        <taxon>Ostariophysi</taxon>
        <taxon>Cypriniformes</taxon>
        <taxon>Cyprinidae</taxon>
        <taxon>Cyprininae</taxon>
        <taxon>Sinocyclocheilus</taxon>
    </lineage>
</organism>
<keyword evidence="3" id="KW-1003">Cell membrane</keyword>
<evidence type="ECO:0000256" key="4">
    <source>
        <dbReference type="ARBA" id="ARBA00022692"/>
    </source>
</evidence>
<dbReference type="InterPro" id="IPR032455">
    <property type="entry name" value="Cadherin_C"/>
</dbReference>
<reference evidence="16" key="1">
    <citation type="submission" date="2025-08" db="UniProtKB">
        <authorList>
            <consortium name="Ensembl"/>
        </authorList>
    </citation>
    <scope>IDENTIFICATION</scope>
</reference>
<accession>A0A673KES4</accession>
<evidence type="ECO:0000256" key="6">
    <source>
        <dbReference type="ARBA" id="ARBA00022737"/>
    </source>
</evidence>
<comment type="function">
    <text evidence="1">Potential calcium-dependent cell-adhesion protein. May be involved in the establishment and maintenance of specific neuronal connections in the brain.</text>
</comment>
<dbReference type="GO" id="GO:0005886">
    <property type="term" value="C:plasma membrane"/>
    <property type="evidence" value="ECO:0007669"/>
    <property type="project" value="UniProtKB-SubCell"/>
</dbReference>
<dbReference type="Pfam" id="PF16492">
    <property type="entry name" value="Cadherin_C_2"/>
    <property type="match status" value="1"/>
</dbReference>
<dbReference type="PROSITE" id="PS50268">
    <property type="entry name" value="CADHERIN_2"/>
    <property type="match status" value="6"/>
</dbReference>
<feature type="domain" description="Cadherin" evidence="15">
    <location>
        <begin position="444"/>
        <end position="553"/>
    </location>
</feature>
<protein>
    <recommendedName>
        <fullName evidence="15">Cadherin domain-containing protein</fullName>
    </recommendedName>
</protein>
<dbReference type="PANTHER" id="PTHR24028:SF296">
    <property type="entry name" value="PROTOCADHERIN 1 GAMMA 11 PRECURSOR-RELATED"/>
    <property type="match status" value="1"/>
</dbReference>
<evidence type="ECO:0000256" key="7">
    <source>
        <dbReference type="ARBA" id="ARBA00022837"/>
    </source>
</evidence>
<dbReference type="SMART" id="SM00112">
    <property type="entry name" value="CA"/>
    <property type="match status" value="5"/>
</dbReference>
<evidence type="ECO:0000256" key="2">
    <source>
        <dbReference type="ARBA" id="ARBA00004251"/>
    </source>
</evidence>
<dbReference type="Pfam" id="PF00028">
    <property type="entry name" value="Cadherin"/>
    <property type="match status" value="5"/>
</dbReference>
<dbReference type="InterPro" id="IPR013164">
    <property type="entry name" value="Cadherin_N"/>
</dbReference>
<evidence type="ECO:0000256" key="3">
    <source>
        <dbReference type="ARBA" id="ARBA00022475"/>
    </source>
</evidence>
<feature type="domain" description="Cadherin" evidence="15">
    <location>
        <begin position="568"/>
        <end position="665"/>
    </location>
</feature>
<dbReference type="GO" id="GO:0007156">
    <property type="term" value="P:homophilic cell adhesion via plasma membrane adhesion molecules"/>
    <property type="evidence" value="ECO:0007669"/>
    <property type="project" value="InterPro"/>
</dbReference>
<keyword evidence="6" id="KW-0677">Repeat</keyword>
<comment type="subcellular location">
    <subcellularLocation>
        <location evidence="2">Cell membrane</location>
        <topology evidence="2">Single-pass type I membrane protein</topology>
    </subcellularLocation>
</comment>
<keyword evidence="11" id="KW-0325">Glycoprotein</keyword>
<dbReference type="AlphaFoldDB" id="A0A673KES4"/>
<evidence type="ECO:0000259" key="15">
    <source>
        <dbReference type="PROSITE" id="PS50268"/>
    </source>
</evidence>
<keyword evidence="4 13" id="KW-0812">Transmembrane</keyword>
<evidence type="ECO:0000256" key="11">
    <source>
        <dbReference type="ARBA" id="ARBA00023180"/>
    </source>
</evidence>
<keyword evidence="10 13" id="KW-0472">Membrane</keyword>
<dbReference type="CDD" id="cd11304">
    <property type="entry name" value="Cadherin_repeat"/>
    <property type="match status" value="5"/>
</dbReference>
<evidence type="ECO:0000313" key="17">
    <source>
        <dbReference type="Proteomes" id="UP000472270"/>
    </source>
</evidence>
<dbReference type="Proteomes" id="UP000472270">
    <property type="component" value="Unassembled WGS sequence"/>
</dbReference>
<feature type="transmembrane region" description="Helical" evidence="13">
    <location>
        <begin position="680"/>
        <end position="706"/>
    </location>
</feature>
<name>A0A673KES4_9TELE</name>
<keyword evidence="9 13" id="KW-1133">Transmembrane helix</keyword>